<keyword evidence="1" id="KW-0472">Membrane</keyword>
<keyword evidence="1" id="KW-0812">Transmembrane</keyword>
<evidence type="ECO:0000313" key="2">
    <source>
        <dbReference type="EMBL" id="QED92789.1"/>
    </source>
</evidence>
<dbReference type="KEGG" id="eex:EZJ17_09380"/>
<keyword evidence="1" id="KW-1133">Transmembrane helix</keyword>
<sequence length="95" mass="10279">MKFLAALAPLLINVVARIFTALGLTAITYVGFDLIISRFKQEITSLLLSSGAPAGLLQMFYISGGGVVMNIMFGMLTFIVTFKSMTKLASRLGRK</sequence>
<feature type="transmembrane region" description="Helical" evidence="1">
    <location>
        <begin position="59"/>
        <end position="82"/>
    </location>
</feature>
<dbReference type="RefSeq" id="WP_067444356.1">
    <property type="nucleotide sequence ID" value="NZ_CP038018.1"/>
</dbReference>
<reference evidence="3" key="1">
    <citation type="journal article" date="2019" name="J. Anim. Genet.">
        <title>Description and whole genome sequencing of Eikenella exigua sp. nov., isolated from brain abscess and blood.</title>
        <authorList>
            <person name="Stormo K.A."/>
            <person name="Nygaard R.M."/>
            <person name="Bruvold T.S."/>
            <person name="Dimmen G."/>
            <person name="Lindemann P.C."/>
            <person name="Jordal S."/>
            <person name="Kommedal O."/>
        </authorList>
    </citation>
    <scope>NUCLEOTIDE SEQUENCE [LARGE SCALE GENOMIC DNA]</scope>
    <source>
        <strain evidence="3">PXX</strain>
    </source>
</reference>
<dbReference type="InterPro" id="IPR019670">
    <property type="entry name" value="DUF2523"/>
</dbReference>
<dbReference type="Proteomes" id="UP000326695">
    <property type="component" value="Chromosome"/>
</dbReference>
<gene>
    <name evidence="2" type="ORF">EZJ17_09380</name>
</gene>
<dbReference type="AlphaFoldDB" id="A0AAX1FA02"/>
<organism evidence="2 3">
    <name type="scientific">Eikenella exigua</name>
    <dbReference type="NCBI Taxonomy" id="2528037"/>
    <lineage>
        <taxon>Bacteria</taxon>
        <taxon>Pseudomonadati</taxon>
        <taxon>Pseudomonadota</taxon>
        <taxon>Betaproteobacteria</taxon>
        <taxon>Neisseriales</taxon>
        <taxon>Neisseriaceae</taxon>
        <taxon>Eikenella</taxon>
    </lineage>
</organism>
<keyword evidence="3" id="KW-1185">Reference proteome</keyword>
<name>A0AAX1FA02_9NEIS</name>
<accession>A0AAX1FA02</accession>
<proteinExistence type="predicted"/>
<dbReference type="EMBL" id="CP038018">
    <property type="protein sequence ID" value="QED92789.1"/>
    <property type="molecule type" value="Genomic_DNA"/>
</dbReference>
<evidence type="ECO:0000313" key="3">
    <source>
        <dbReference type="Proteomes" id="UP000326695"/>
    </source>
</evidence>
<dbReference type="Pfam" id="PF10734">
    <property type="entry name" value="DUF2523"/>
    <property type="match status" value="1"/>
</dbReference>
<protein>
    <submittedName>
        <fullName evidence="2">DUF2523 domain-containing protein</fullName>
    </submittedName>
</protein>
<evidence type="ECO:0000256" key="1">
    <source>
        <dbReference type="SAM" id="Phobius"/>
    </source>
</evidence>